<dbReference type="Pfam" id="PF20242">
    <property type="entry name" value="Emfourin"/>
    <property type="match status" value="1"/>
</dbReference>
<name>A0A1Y5PEX5_9MICO</name>
<gene>
    <name evidence="1" type="ORF">MIPYR_60160</name>
</gene>
<dbReference type="AlphaFoldDB" id="A0A1Y5PEX5"/>
<evidence type="ECO:0000313" key="1">
    <source>
        <dbReference type="EMBL" id="SBS74468.1"/>
    </source>
</evidence>
<protein>
    <submittedName>
        <fullName evidence="1">FOG: TPR repeat, SEL1 subfamily</fullName>
    </submittedName>
</protein>
<dbReference type="EMBL" id="FLQR01000010">
    <property type="protein sequence ID" value="SBS74468.1"/>
    <property type="molecule type" value="Genomic_DNA"/>
</dbReference>
<sequence length="108" mass="11551">MAAEPEDAPAVAVTVVRTGGFAGLSRRWHVEGGAASGLADIVERCPWEACDEVAAEPEGADRFTWSVSAVRGPDERHAELAEQDVDGPWRELIDAVRELARSVAAPQE</sequence>
<accession>A0A1Y5PEX5</accession>
<organism evidence="1">
    <name type="scientific">uncultured Microbacterium sp</name>
    <dbReference type="NCBI Taxonomy" id="191216"/>
    <lineage>
        <taxon>Bacteria</taxon>
        <taxon>Bacillati</taxon>
        <taxon>Actinomycetota</taxon>
        <taxon>Actinomycetes</taxon>
        <taxon>Micrococcales</taxon>
        <taxon>Microbacteriaceae</taxon>
        <taxon>Microbacterium</taxon>
        <taxon>environmental samples</taxon>
    </lineage>
</organism>
<reference evidence="1" key="1">
    <citation type="submission" date="2016-03" db="EMBL/GenBank/DDBJ databases">
        <authorList>
            <person name="Ploux O."/>
        </authorList>
    </citation>
    <scope>NUCLEOTIDE SEQUENCE</scope>
    <source>
        <strain evidence="1">UC1</strain>
    </source>
</reference>
<dbReference type="InterPro" id="IPR049457">
    <property type="entry name" value="Emfourin"/>
</dbReference>
<dbReference type="RefSeq" id="WP_295577529.1">
    <property type="nucleotide sequence ID" value="NZ_FLQR01000010.1"/>
</dbReference>
<proteinExistence type="predicted"/>